<keyword evidence="3" id="KW-1185">Reference proteome</keyword>
<accession>A0AA41QXG1</accession>
<organism evidence="2 3">
    <name type="scientific">Cryobacterium zhongshanensis</name>
    <dbReference type="NCBI Taxonomy" id="2928153"/>
    <lineage>
        <taxon>Bacteria</taxon>
        <taxon>Bacillati</taxon>
        <taxon>Actinomycetota</taxon>
        <taxon>Actinomycetes</taxon>
        <taxon>Micrococcales</taxon>
        <taxon>Microbacteriaceae</taxon>
        <taxon>Cryobacterium</taxon>
    </lineage>
</organism>
<proteinExistence type="predicted"/>
<protein>
    <submittedName>
        <fullName evidence="2">Uncharacterized protein</fullName>
    </submittedName>
</protein>
<name>A0AA41QXG1_9MICO</name>
<sequence length="213" mass="22844">MRWDNLFDDLEGQLEHELNAEDLELRAEEERLRLGRLSLRHRLMSLGGGAGRRAGGGVVRVVLSSGVTLAIRPTTFGRDWLAAEILDAPVAPAGTAAPGVPAGGAAQCLVPIAAIAGVILQPAEVHASLAAPADPESGVVDRIGFAFVLRDLARRRKFVEVHTPGGLLSGTIDRVGRDHIDLAMHERGVPRRSSEVRQYRIVPLAAIQLLCLR</sequence>
<comment type="caution">
    <text evidence="2">The sequence shown here is derived from an EMBL/GenBank/DDBJ whole genome shotgun (WGS) entry which is preliminary data.</text>
</comment>
<dbReference type="RefSeq" id="WP_243013386.1">
    <property type="nucleotide sequence ID" value="NZ_JALGAR010000008.1"/>
</dbReference>
<dbReference type="EMBL" id="JALGAR010000008">
    <property type="protein sequence ID" value="MCI4659935.1"/>
    <property type="molecule type" value="Genomic_DNA"/>
</dbReference>
<dbReference type="AlphaFoldDB" id="A0AA41QXG1"/>
<evidence type="ECO:0000256" key="1">
    <source>
        <dbReference type="SAM" id="Coils"/>
    </source>
</evidence>
<gene>
    <name evidence="2" type="ORF">MQH31_19170</name>
</gene>
<keyword evidence="1" id="KW-0175">Coiled coil</keyword>
<reference evidence="2" key="1">
    <citation type="submission" date="2022-03" db="EMBL/GenBank/DDBJ databases">
        <title>Cryobacterium sp. nov. strain ZS14-85, isolated from Antarctic soil.</title>
        <authorList>
            <person name="Li J."/>
            <person name="Niu G."/>
        </authorList>
    </citation>
    <scope>NUCLEOTIDE SEQUENCE</scope>
    <source>
        <strain evidence="2">ZS14-85</strain>
    </source>
</reference>
<dbReference type="Proteomes" id="UP001165341">
    <property type="component" value="Unassembled WGS sequence"/>
</dbReference>
<feature type="coiled-coil region" evidence="1">
    <location>
        <begin position="11"/>
        <end position="40"/>
    </location>
</feature>
<evidence type="ECO:0000313" key="2">
    <source>
        <dbReference type="EMBL" id="MCI4659935.1"/>
    </source>
</evidence>
<evidence type="ECO:0000313" key="3">
    <source>
        <dbReference type="Proteomes" id="UP001165341"/>
    </source>
</evidence>